<dbReference type="Proteomes" id="UP000236743">
    <property type="component" value="Unassembled WGS sequence"/>
</dbReference>
<gene>
    <name evidence="1" type="ORF">SAMN04488115_105125</name>
</gene>
<sequence>MGGVTVVAVSLLTPLWQRLANWFAQAAPAEPGSVDAYADGDLDDREVDEARRKSIQDVTLEQLGIAHWSCHTHF</sequence>
<proteinExistence type="predicted"/>
<reference evidence="1 2" key="1">
    <citation type="submission" date="2016-10" db="EMBL/GenBank/DDBJ databases">
        <authorList>
            <person name="de Groot N.N."/>
        </authorList>
    </citation>
    <scope>NUCLEOTIDE SEQUENCE [LARGE SCALE GENOMIC DNA]</scope>
    <source>
        <strain evidence="1 2">DSM 26656</strain>
    </source>
</reference>
<accession>A0A1H5ZZQ9</accession>
<organism evidence="1 2">
    <name type="scientific">Bosea lathyri</name>
    <dbReference type="NCBI Taxonomy" id="1036778"/>
    <lineage>
        <taxon>Bacteria</taxon>
        <taxon>Pseudomonadati</taxon>
        <taxon>Pseudomonadota</taxon>
        <taxon>Alphaproteobacteria</taxon>
        <taxon>Hyphomicrobiales</taxon>
        <taxon>Boseaceae</taxon>
        <taxon>Bosea</taxon>
    </lineage>
</organism>
<dbReference type="AlphaFoldDB" id="A0A1H5ZZQ9"/>
<keyword evidence="2" id="KW-1185">Reference proteome</keyword>
<evidence type="ECO:0000313" key="1">
    <source>
        <dbReference type="EMBL" id="SEG42013.1"/>
    </source>
</evidence>
<evidence type="ECO:0000313" key="2">
    <source>
        <dbReference type="Proteomes" id="UP000236743"/>
    </source>
</evidence>
<dbReference type="EMBL" id="FNUY01000005">
    <property type="protein sequence ID" value="SEG42013.1"/>
    <property type="molecule type" value="Genomic_DNA"/>
</dbReference>
<protein>
    <submittedName>
        <fullName evidence="1">Uncharacterized protein</fullName>
    </submittedName>
</protein>
<name>A0A1H5ZZQ9_9HYPH</name>